<dbReference type="NCBIfam" id="NF006395">
    <property type="entry name" value="PRK08644.1"/>
    <property type="match status" value="1"/>
</dbReference>
<sequence length="278" mass="31164">MKVAINDSIYDLNNLERNLRKDLNLKEIIKKINKKDLVTCDILIKNGHLVTWETDVKNGDEIYMLKKGKVPTEEEMAKFLKARHSPNVYGKLKNAKVGIAGLGGLGSNIAMELARIGVGTLIICDFDVVDPTNLNRQNYFIDQIGMKKADATKEIIEKINPYIEVVAHDVHLDKSNYKLYFESCDIIVEAFDNPVCKAELTNWVLMNSDKYIVAASGMAGYYSSNTIATQKVRDRFYLSGDLVNAAKEFDGLMAPRVGIVASHEANCVLRILMNELEV</sequence>
<dbReference type="Gene3D" id="3.40.50.720">
    <property type="entry name" value="NAD(P)-binding Rossmann-like Domain"/>
    <property type="match status" value="1"/>
</dbReference>
<comment type="caution">
    <text evidence="2">The sequence shown here is derived from an EMBL/GenBank/DDBJ whole genome shotgun (WGS) entry which is preliminary data.</text>
</comment>
<dbReference type="GO" id="GO:0061504">
    <property type="term" value="P:cyclic threonylcarbamoyladenosine biosynthetic process"/>
    <property type="evidence" value="ECO:0007669"/>
    <property type="project" value="TreeGrafter"/>
</dbReference>
<dbReference type="GO" id="GO:0016779">
    <property type="term" value="F:nucleotidyltransferase activity"/>
    <property type="evidence" value="ECO:0007669"/>
    <property type="project" value="UniProtKB-KW"/>
</dbReference>
<keyword evidence="2" id="KW-0808">Transferase</keyword>
<evidence type="ECO:0000313" key="3">
    <source>
        <dbReference type="Proteomes" id="UP001056429"/>
    </source>
</evidence>
<keyword evidence="3" id="KW-1185">Reference proteome</keyword>
<dbReference type="EMBL" id="JAGSOJ010000001">
    <property type="protein sequence ID" value="MCM1988178.1"/>
    <property type="molecule type" value="Genomic_DNA"/>
</dbReference>
<evidence type="ECO:0000313" key="2">
    <source>
        <dbReference type="EMBL" id="MCM1988178.1"/>
    </source>
</evidence>
<dbReference type="PANTHER" id="PTHR43267:SF3">
    <property type="entry name" value="THIF PROTEIN"/>
    <property type="match status" value="1"/>
</dbReference>
<dbReference type="AlphaFoldDB" id="A0A9J6NUN7"/>
<feature type="domain" description="THIF-type NAD/FAD binding fold" evidence="1">
    <location>
        <begin position="89"/>
        <end position="275"/>
    </location>
</feature>
<dbReference type="InterPro" id="IPR045886">
    <property type="entry name" value="ThiF/MoeB/HesA"/>
</dbReference>
<evidence type="ECO:0000259" key="1">
    <source>
        <dbReference type="Pfam" id="PF00899"/>
    </source>
</evidence>
<dbReference type="InterPro" id="IPR000594">
    <property type="entry name" value="ThiF_NAD_FAD-bd"/>
</dbReference>
<dbReference type="SUPFAM" id="SSF69572">
    <property type="entry name" value="Activating enzymes of the ubiquitin-like proteins"/>
    <property type="match status" value="1"/>
</dbReference>
<dbReference type="InterPro" id="IPR012729">
    <property type="entry name" value="ThiF_fam2"/>
</dbReference>
<keyword evidence="2" id="KW-0548">Nucleotidyltransferase</keyword>
<protein>
    <submittedName>
        <fullName evidence="2">Sulfur carrier protein ThiS adenylyltransferase ThiF</fullName>
    </submittedName>
</protein>
<dbReference type="Pfam" id="PF00899">
    <property type="entry name" value="ThiF"/>
    <property type="match status" value="1"/>
</dbReference>
<dbReference type="GO" id="GO:0008641">
    <property type="term" value="F:ubiquitin-like modifier activating enzyme activity"/>
    <property type="evidence" value="ECO:0007669"/>
    <property type="project" value="InterPro"/>
</dbReference>
<reference evidence="2" key="2">
    <citation type="submission" date="2021-04" db="EMBL/GenBank/DDBJ databases">
        <authorList>
            <person name="Dong X."/>
        </authorList>
    </citation>
    <scope>NUCLEOTIDE SEQUENCE</scope>
    <source>
        <strain evidence="2">ZWT</strain>
    </source>
</reference>
<dbReference type="PANTHER" id="PTHR43267">
    <property type="entry name" value="TRNA THREONYLCARBAMOYLADENOSINE DEHYDRATASE"/>
    <property type="match status" value="1"/>
</dbReference>
<organism evidence="2 3">
    <name type="scientific">Oceanirhabdus seepicola</name>
    <dbReference type="NCBI Taxonomy" id="2828781"/>
    <lineage>
        <taxon>Bacteria</taxon>
        <taxon>Bacillati</taxon>
        <taxon>Bacillota</taxon>
        <taxon>Clostridia</taxon>
        <taxon>Eubacteriales</taxon>
        <taxon>Clostridiaceae</taxon>
        <taxon>Oceanirhabdus</taxon>
    </lineage>
</organism>
<dbReference type="RefSeq" id="WP_250857000.1">
    <property type="nucleotide sequence ID" value="NZ_JAGSOJ010000001.1"/>
</dbReference>
<accession>A0A9J6NUN7</accession>
<dbReference type="NCBIfam" id="TIGR02354">
    <property type="entry name" value="thiF_fam2"/>
    <property type="match status" value="1"/>
</dbReference>
<name>A0A9J6NUN7_9CLOT</name>
<dbReference type="GO" id="GO:0061503">
    <property type="term" value="F:tRNA threonylcarbamoyladenosine dehydratase"/>
    <property type="evidence" value="ECO:0007669"/>
    <property type="project" value="TreeGrafter"/>
</dbReference>
<gene>
    <name evidence="2" type="primary">thiF</name>
    <name evidence="2" type="ORF">KDK92_00385</name>
</gene>
<dbReference type="InterPro" id="IPR035985">
    <property type="entry name" value="Ubiquitin-activating_enz"/>
</dbReference>
<reference evidence="2" key="1">
    <citation type="journal article" date="2021" name="mSystems">
        <title>Bacteria and Archaea Synergistically Convert Glycine Betaine to Biogenic Methane in the Formosa Cold Seep of the South China Sea.</title>
        <authorList>
            <person name="Li L."/>
            <person name="Zhang W."/>
            <person name="Zhang S."/>
            <person name="Song L."/>
            <person name="Sun Q."/>
            <person name="Zhang H."/>
            <person name="Xiang H."/>
            <person name="Dong X."/>
        </authorList>
    </citation>
    <scope>NUCLEOTIDE SEQUENCE</scope>
    <source>
        <strain evidence="2">ZWT</strain>
    </source>
</reference>
<proteinExistence type="predicted"/>
<dbReference type="Proteomes" id="UP001056429">
    <property type="component" value="Unassembled WGS sequence"/>
</dbReference>